<evidence type="ECO:0008006" key="3">
    <source>
        <dbReference type="Google" id="ProtNLM"/>
    </source>
</evidence>
<organism evidence="1 2">
    <name type="scientific">Ventosimonas gracilis</name>
    <dbReference type="NCBI Taxonomy" id="1680762"/>
    <lineage>
        <taxon>Bacteria</taxon>
        <taxon>Pseudomonadati</taxon>
        <taxon>Pseudomonadota</taxon>
        <taxon>Gammaproteobacteria</taxon>
        <taxon>Pseudomonadales</taxon>
        <taxon>Ventosimonadaceae</taxon>
        <taxon>Ventosimonas</taxon>
    </lineage>
</organism>
<accession>A0A139SWL3</accession>
<reference evidence="1 2" key="1">
    <citation type="submission" date="2016-02" db="EMBL/GenBank/DDBJ databases">
        <authorList>
            <person name="Wen L."/>
            <person name="He K."/>
            <person name="Yang H."/>
        </authorList>
    </citation>
    <scope>NUCLEOTIDE SEQUENCE [LARGE SCALE GENOMIC DNA]</scope>
    <source>
        <strain evidence="1 2">CV58</strain>
    </source>
</reference>
<dbReference type="PROSITE" id="PS51257">
    <property type="entry name" value="PROKAR_LIPOPROTEIN"/>
    <property type="match status" value="1"/>
</dbReference>
<keyword evidence="2" id="KW-1185">Reference proteome</keyword>
<dbReference type="RefSeq" id="WP_068387950.1">
    <property type="nucleotide sequence ID" value="NZ_LSZO01000058.1"/>
</dbReference>
<sequence length="109" mass="11306">MKIQHNLLLCGALLVLGGCAGTENSRASDEMLARKAAISLNVPDNEVTVSSRSAEQGMGVVTLHFTATTKQGSTHRCYITSSYFGLLKSEAVCAGAATCNALLKAAGKC</sequence>
<name>A0A139SWL3_9GAMM</name>
<dbReference type="Proteomes" id="UP000072660">
    <property type="component" value="Unassembled WGS sequence"/>
</dbReference>
<protein>
    <recommendedName>
        <fullName evidence="3">Lipoprotein</fullName>
    </recommendedName>
</protein>
<dbReference type="EMBL" id="LSZO01000058">
    <property type="protein sequence ID" value="KXU38989.1"/>
    <property type="molecule type" value="Genomic_DNA"/>
</dbReference>
<comment type="caution">
    <text evidence="1">The sequence shown here is derived from an EMBL/GenBank/DDBJ whole genome shotgun (WGS) entry which is preliminary data.</text>
</comment>
<proteinExistence type="predicted"/>
<dbReference type="OrthoDB" id="6893199at2"/>
<dbReference type="AlphaFoldDB" id="A0A139SWL3"/>
<evidence type="ECO:0000313" key="1">
    <source>
        <dbReference type="EMBL" id="KXU38989.1"/>
    </source>
</evidence>
<gene>
    <name evidence="1" type="ORF">AXE65_11145</name>
</gene>
<evidence type="ECO:0000313" key="2">
    <source>
        <dbReference type="Proteomes" id="UP000072660"/>
    </source>
</evidence>